<evidence type="ECO:0000313" key="2">
    <source>
        <dbReference type="Proteomes" id="UP000198642"/>
    </source>
</evidence>
<keyword evidence="2" id="KW-1185">Reference proteome</keyword>
<dbReference type="Proteomes" id="UP000198642">
    <property type="component" value="Unassembled WGS sequence"/>
</dbReference>
<name>A0A1I0ZZQ3_9BACI</name>
<gene>
    <name evidence="1" type="ORF">SAMN04488072_11510</name>
</gene>
<sequence length="93" mass="10247">MGYSWSVDGLEAMTRSIIHRFDGTLEEALDFTTSDYQNDESREEKVSLKQLLKQKTGQSVGAVIGSMLVLWGKELSSNTAQALRGLAGLHSQK</sequence>
<organism evidence="1 2">
    <name type="scientific">Lentibacillus halodurans</name>
    <dbReference type="NCBI Taxonomy" id="237679"/>
    <lineage>
        <taxon>Bacteria</taxon>
        <taxon>Bacillati</taxon>
        <taxon>Bacillota</taxon>
        <taxon>Bacilli</taxon>
        <taxon>Bacillales</taxon>
        <taxon>Bacillaceae</taxon>
        <taxon>Lentibacillus</taxon>
    </lineage>
</organism>
<dbReference type="RefSeq" id="WP_090240437.1">
    <property type="nucleotide sequence ID" value="NZ_FOJW01000015.1"/>
</dbReference>
<reference evidence="1 2" key="1">
    <citation type="submission" date="2016-10" db="EMBL/GenBank/DDBJ databases">
        <authorList>
            <person name="de Groot N.N."/>
        </authorList>
    </citation>
    <scope>NUCLEOTIDE SEQUENCE [LARGE SCALE GENOMIC DNA]</scope>
    <source>
        <strain evidence="1 2">CGMCC 1.3702</strain>
    </source>
</reference>
<evidence type="ECO:0000313" key="1">
    <source>
        <dbReference type="EMBL" id="SFB31111.1"/>
    </source>
</evidence>
<accession>A0A1I0ZZQ3</accession>
<protein>
    <submittedName>
        <fullName evidence="1">Uncharacterized protein</fullName>
    </submittedName>
</protein>
<proteinExistence type="predicted"/>
<dbReference type="EMBL" id="FOJW01000015">
    <property type="protein sequence ID" value="SFB31111.1"/>
    <property type="molecule type" value="Genomic_DNA"/>
</dbReference>
<dbReference type="AlphaFoldDB" id="A0A1I0ZZQ3"/>